<protein>
    <submittedName>
        <fullName evidence="1">Uncharacterized protein</fullName>
    </submittedName>
</protein>
<name>A0A317L2K7_9BACI</name>
<keyword evidence="2" id="KW-1185">Reference proteome</keyword>
<organism evidence="1 2">
    <name type="scientific">Gracilibacillus dipsosauri</name>
    <dbReference type="NCBI Taxonomy" id="178340"/>
    <lineage>
        <taxon>Bacteria</taxon>
        <taxon>Bacillati</taxon>
        <taxon>Bacillota</taxon>
        <taxon>Bacilli</taxon>
        <taxon>Bacillales</taxon>
        <taxon>Bacillaceae</taxon>
        <taxon>Gracilibacillus</taxon>
    </lineage>
</organism>
<comment type="caution">
    <text evidence="1">The sequence shown here is derived from an EMBL/GenBank/DDBJ whole genome shotgun (WGS) entry which is preliminary data.</text>
</comment>
<proteinExistence type="predicted"/>
<accession>A0A317L2K7</accession>
<dbReference type="OrthoDB" id="2974353at2"/>
<dbReference type="RefSeq" id="WP_109983418.1">
    <property type="nucleotide sequence ID" value="NZ_JAJUIE010000062.1"/>
</dbReference>
<evidence type="ECO:0000313" key="1">
    <source>
        <dbReference type="EMBL" id="PWU70047.1"/>
    </source>
</evidence>
<reference evidence="1 2" key="1">
    <citation type="submission" date="2018-05" db="EMBL/GenBank/DDBJ databases">
        <title>Genomic analysis of Gracilibacillus dipsosauri DD1 reveals novel features of a salt-tolerant amylase.</title>
        <authorList>
            <person name="Deutch C.E."/>
            <person name="Yang S."/>
        </authorList>
    </citation>
    <scope>NUCLEOTIDE SEQUENCE [LARGE SCALE GENOMIC DNA]</scope>
    <source>
        <strain evidence="1 2">DD1</strain>
    </source>
</reference>
<dbReference type="AlphaFoldDB" id="A0A317L2K7"/>
<dbReference type="Proteomes" id="UP000245624">
    <property type="component" value="Unassembled WGS sequence"/>
</dbReference>
<dbReference type="EMBL" id="QGTD01000004">
    <property type="protein sequence ID" value="PWU70047.1"/>
    <property type="molecule type" value="Genomic_DNA"/>
</dbReference>
<gene>
    <name evidence="1" type="ORF">DLJ74_03760</name>
</gene>
<evidence type="ECO:0000313" key="2">
    <source>
        <dbReference type="Proteomes" id="UP000245624"/>
    </source>
</evidence>
<sequence length="70" mass="8101">MENIDVTDKQVVSESKSLLNDYSIKVFWIGPSGNDFEIDWLDGDTILLSNLTKETEQVKLKVQDESYDFR</sequence>